<dbReference type="EMBL" id="JOTM01000001">
    <property type="protein sequence ID" value="KEK25757.1"/>
    <property type="molecule type" value="Genomic_DNA"/>
</dbReference>
<dbReference type="InterPro" id="IPR004491">
    <property type="entry name" value="HslU"/>
</dbReference>
<dbReference type="NCBIfam" id="TIGR00390">
    <property type="entry name" value="hslU"/>
    <property type="match status" value="1"/>
</dbReference>
<keyword evidence="8" id="KW-0645">Protease</keyword>
<keyword evidence="5" id="KW-0963">Cytoplasm</keyword>
<dbReference type="GO" id="GO:0005524">
    <property type="term" value="F:ATP binding"/>
    <property type="evidence" value="ECO:0007669"/>
    <property type="project" value="UniProtKB-UniRule"/>
</dbReference>
<dbReference type="Pfam" id="PF10431">
    <property type="entry name" value="ClpB_D2-small"/>
    <property type="match status" value="1"/>
</dbReference>
<dbReference type="AlphaFoldDB" id="A0A073KH47"/>
<keyword evidence="3 5" id="KW-0067">ATP-binding</keyword>
<comment type="similarity">
    <text evidence="1 5">Belongs to the ClpX chaperone family. HslU subfamily.</text>
</comment>
<dbReference type="SMART" id="SM01086">
    <property type="entry name" value="ClpB_D2-small"/>
    <property type="match status" value="1"/>
</dbReference>
<gene>
    <name evidence="5" type="primary">hslU</name>
    <name evidence="8" type="ORF">BAGA_00540</name>
</gene>
<dbReference type="eggNOG" id="COG1220">
    <property type="taxonomic scope" value="Bacteria"/>
</dbReference>
<dbReference type="CDD" id="cd19498">
    <property type="entry name" value="RecA-like_HslU"/>
    <property type="match status" value="1"/>
</dbReference>
<dbReference type="HAMAP" id="MF_00249">
    <property type="entry name" value="HslU"/>
    <property type="match status" value="1"/>
</dbReference>
<reference evidence="8 9" key="1">
    <citation type="submission" date="2014-06" db="EMBL/GenBank/DDBJ databases">
        <title>Draft genome sequence of Bacillus gaemokensis JCM 15801 (MCCC 1A00707).</title>
        <authorList>
            <person name="Lai Q."/>
            <person name="Liu Y."/>
            <person name="Shao Z."/>
        </authorList>
    </citation>
    <scope>NUCLEOTIDE SEQUENCE [LARGE SCALE GENOMIC DNA]</scope>
    <source>
        <strain evidence="8 9">JCM 15801</strain>
    </source>
</reference>
<evidence type="ECO:0000256" key="5">
    <source>
        <dbReference type="HAMAP-Rule" id="MF_00249"/>
    </source>
</evidence>
<dbReference type="Proteomes" id="UP000027778">
    <property type="component" value="Unassembled WGS sequence"/>
</dbReference>
<keyword evidence="4 5" id="KW-0143">Chaperone</keyword>
<name>A0A073KH47_9BACI</name>
<dbReference type="FunFam" id="3.40.50.300:FF:000220">
    <property type="entry name" value="ATP-dependent protease ATPase subunit HslU"/>
    <property type="match status" value="1"/>
</dbReference>
<evidence type="ECO:0000313" key="8">
    <source>
        <dbReference type="EMBL" id="KEK25757.1"/>
    </source>
</evidence>
<feature type="binding site" evidence="5">
    <location>
        <position position="19"/>
    </location>
    <ligand>
        <name>ATP</name>
        <dbReference type="ChEBI" id="CHEBI:30616"/>
    </ligand>
</feature>
<dbReference type="InterPro" id="IPR019489">
    <property type="entry name" value="Clp_ATPase_C"/>
</dbReference>
<dbReference type="GO" id="GO:0008233">
    <property type="term" value="F:peptidase activity"/>
    <property type="evidence" value="ECO:0007669"/>
    <property type="project" value="UniProtKB-KW"/>
</dbReference>
<feature type="binding site" evidence="5">
    <location>
        <position position="413"/>
    </location>
    <ligand>
        <name>ATP</name>
        <dbReference type="ChEBI" id="CHEBI:30616"/>
    </ligand>
</feature>
<dbReference type="InterPro" id="IPR003593">
    <property type="entry name" value="AAA+_ATPase"/>
</dbReference>
<dbReference type="OrthoDB" id="9804062at2"/>
<evidence type="ECO:0000256" key="1">
    <source>
        <dbReference type="ARBA" id="ARBA00009771"/>
    </source>
</evidence>
<dbReference type="InterPro" id="IPR027417">
    <property type="entry name" value="P-loop_NTPase"/>
</dbReference>
<dbReference type="SMART" id="SM00382">
    <property type="entry name" value="AAA"/>
    <property type="match status" value="1"/>
</dbReference>
<dbReference type="Pfam" id="PF00004">
    <property type="entry name" value="AAA"/>
    <property type="match status" value="1"/>
</dbReference>
<evidence type="ECO:0000259" key="6">
    <source>
        <dbReference type="SMART" id="SM00382"/>
    </source>
</evidence>
<accession>A0A073KH47</accession>
<dbReference type="GO" id="GO:0016887">
    <property type="term" value="F:ATP hydrolysis activity"/>
    <property type="evidence" value="ECO:0007669"/>
    <property type="project" value="InterPro"/>
</dbReference>
<keyword evidence="8" id="KW-0378">Hydrolase</keyword>
<organism evidence="8 9">
    <name type="scientific">Bacillus gaemokensis</name>
    <dbReference type="NCBI Taxonomy" id="574375"/>
    <lineage>
        <taxon>Bacteria</taxon>
        <taxon>Bacillati</taxon>
        <taxon>Bacillota</taxon>
        <taxon>Bacilli</taxon>
        <taxon>Bacillales</taxon>
        <taxon>Bacillaceae</taxon>
        <taxon>Bacillus</taxon>
        <taxon>Bacillus cereus group</taxon>
    </lineage>
</organism>
<protein>
    <recommendedName>
        <fullName evidence="5">ATP-dependent protease ATPase subunit HslU</fullName>
    </recommendedName>
    <alternativeName>
        <fullName evidence="5">Unfoldase HslU</fullName>
    </alternativeName>
</protein>
<dbReference type="GO" id="GO:0036402">
    <property type="term" value="F:proteasome-activating activity"/>
    <property type="evidence" value="ECO:0007669"/>
    <property type="project" value="UniProtKB-UniRule"/>
</dbReference>
<sequence length="463" mass="52221">MHLHFTPRQIVEKLDQYIIGQKDAKKAVAVALRNRYRRSKLAEDLRDEIAPKNILMIGPTGVGKTEVARRMAKLVGAPFIKVEATKFTEVGYVGRDVESMIRDLVETSVRIVKEEMVVKVKDKAEEQADQRLVEILVPSPEKQSGFKNPLEMLFGGNQNSNQTSEAQDDTEIEKKRQDVERKLAAGLLEDEIVSIEVTEQQSSMFDMLQGTGMEQMGMNFQDALGNFMPKKTKKRKLSVKEARKVLTNEEAQRLIDMDEVTQEAVYRAEQLGIIFIDEIDKIAGKQSNSVDVSREGVQRDILPIVEGSNVATKYGSVKTDYILFIAAGAFHMSKPSDLIPELQGRFPIRVELTKLSVEDFVKILVEPDNALVKQYIALLATEGIEIEFSDEAIRKIAEIAYQVNQDTDNIGARRLHTIMEKLLEDLSFEASEITLEKITITPQYVEEKLATIAKNKDVSQFIL</sequence>
<feature type="binding site" evidence="5">
    <location>
        <position position="341"/>
    </location>
    <ligand>
        <name>ATP</name>
        <dbReference type="ChEBI" id="CHEBI:30616"/>
    </ligand>
</feature>
<dbReference type="STRING" id="574375.AZF08_00650"/>
<dbReference type="Pfam" id="PF07724">
    <property type="entry name" value="AAA_2"/>
    <property type="match status" value="1"/>
</dbReference>
<dbReference type="InterPro" id="IPR003959">
    <property type="entry name" value="ATPase_AAA_core"/>
</dbReference>
<comment type="function">
    <text evidence="5">ATPase subunit of a proteasome-like degradation complex; this subunit has chaperone activity. The binding of ATP and its subsequent hydrolysis by HslU are essential for unfolding of protein substrates subsequently hydrolyzed by HslV. HslU recognizes the N-terminal part of its protein substrates and unfolds these before they are guided to HslV for hydrolysis.</text>
</comment>
<dbReference type="Gene3D" id="3.40.50.300">
    <property type="entry name" value="P-loop containing nucleotide triphosphate hydrolases"/>
    <property type="match status" value="2"/>
</dbReference>
<feature type="binding site" evidence="5">
    <location>
        <begin position="61"/>
        <end position="66"/>
    </location>
    <ligand>
        <name>ATP</name>
        <dbReference type="ChEBI" id="CHEBI:30616"/>
    </ligand>
</feature>
<evidence type="ECO:0000313" key="9">
    <source>
        <dbReference type="Proteomes" id="UP000027778"/>
    </source>
</evidence>
<dbReference type="Gene3D" id="1.10.8.60">
    <property type="match status" value="1"/>
</dbReference>
<feature type="binding site" evidence="5">
    <location>
        <position position="277"/>
    </location>
    <ligand>
        <name>ATP</name>
        <dbReference type="ChEBI" id="CHEBI:30616"/>
    </ligand>
</feature>
<comment type="subunit">
    <text evidence="5">A double ring-shaped homohexamer of HslV is capped on each side by a ring-shaped HslU homohexamer. The assembly of the HslU/HslV complex is dependent on binding of ATP.</text>
</comment>
<evidence type="ECO:0000256" key="2">
    <source>
        <dbReference type="ARBA" id="ARBA00022741"/>
    </source>
</evidence>
<evidence type="ECO:0000256" key="4">
    <source>
        <dbReference type="ARBA" id="ARBA00023186"/>
    </source>
</evidence>
<dbReference type="GO" id="GO:0043335">
    <property type="term" value="P:protein unfolding"/>
    <property type="evidence" value="ECO:0007669"/>
    <property type="project" value="UniProtKB-UniRule"/>
</dbReference>
<dbReference type="PANTHER" id="PTHR48102">
    <property type="entry name" value="ATP-DEPENDENT CLP PROTEASE ATP-BINDING SUBUNIT CLPX-LIKE, MITOCHONDRIAL-RELATED"/>
    <property type="match status" value="1"/>
</dbReference>
<dbReference type="RefSeq" id="WP_033672097.1">
    <property type="nucleotide sequence ID" value="NZ_JOTM01000001.1"/>
</dbReference>
<keyword evidence="9" id="KW-1185">Reference proteome</keyword>
<evidence type="ECO:0000259" key="7">
    <source>
        <dbReference type="SMART" id="SM01086"/>
    </source>
</evidence>
<keyword evidence="2 5" id="KW-0547">Nucleotide-binding</keyword>
<comment type="subcellular location">
    <subcellularLocation>
        <location evidence="5">Cytoplasm</location>
    </subcellularLocation>
</comment>
<dbReference type="GO" id="GO:0009376">
    <property type="term" value="C:HslUV protease complex"/>
    <property type="evidence" value="ECO:0007669"/>
    <property type="project" value="UniProtKB-UniRule"/>
</dbReference>
<evidence type="ECO:0000256" key="3">
    <source>
        <dbReference type="ARBA" id="ARBA00022840"/>
    </source>
</evidence>
<dbReference type="SUPFAM" id="SSF52540">
    <property type="entry name" value="P-loop containing nucleoside triphosphate hydrolases"/>
    <property type="match status" value="1"/>
</dbReference>
<feature type="domain" description="Clp ATPase C-terminal" evidence="7">
    <location>
        <begin position="355"/>
        <end position="449"/>
    </location>
</feature>
<dbReference type="InterPro" id="IPR050052">
    <property type="entry name" value="ATP-dep_Clp_protease_ClpX"/>
</dbReference>
<feature type="domain" description="AAA+ ATPase" evidence="6">
    <location>
        <begin position="50"/>
        <end position="352"/>
    </location>
</feature>
<dbReference type="NCBIfam" id="NF003544">
    <property type="entry name" value="PRK05201.1"/>
    <property type="match status" value="1"/>
</dbReference>
<comment type="caution">
    <text evidence="8">The sequence shown here is derived from an EMBL/GenBank/DDBJ whole genome shotgun (WGS) entry which is preliminary data.</text>
</comment>
<proteinExistence type="inferred from homology"/>
<dbReference type="PANTHER" id="PTHR48102:SF3">
    <property type="entry name" value="ATP-DEPENDENT PROTEASE ATPASE SUBUNIT HSLU"/>
    <property type="match status" value="1"/>
</dbReference>